<dbReference type="Gene3D" id="1.10.3560.10">
    <property type="entry name" value="yst0336 like domain"/>
    <property type="match status" value="1"/>
</dbReference>
<evidence type="ECO:0000313" key="2">
    <source>
        <dbReference type="Proteomes" id="UP000694843"/>
    </source>
</evidence>
<sequence>MAEFADLPSNGVIKGVSDVPGGAQLAGGVPNINANDLGNDPTMEGMWAMKAMEHAEIHFNILCVVDPKSLKLTQKDQMLYDAFREEFPNFNVECLDENALKSKEAKEKWRPFMNNLKTEVEDFSFATLVRIKASGEYNEENTILVTRIQFLCIEIARNREGFNDNIRHEFKPKPRSKAT</sequence>
<dbReference type="GeneID" id="108667534"/>
<dbReference type="Pfam" id="PF04669">
    <property type="entry name" value="PBDC1"/>
    <property type="match status" value="1"/>
</dbReference>
<dbReference type="InterPro" id="IPR023139">
    <property type="entry name" value="PBDC1-like_dom_sf"/>
</dbReference>
<dbReference type="InterPro" id="IPR008476">
    <property type="entry name" value="PBDC1_metazoa/fungi"/>
</dbReference>
<gene>
    <name evidence="3" type="primary">LOC108667534</name>
</gene>
<dbReference type="OrthoDB" id="10248897at2759"/>
<dbReference type="RefSeq" id="XP_047740955.1">
    <property type="nucleotide sequence ID" value="XM_047884999.1"/>
</dbReference>
<proteinExistence type="predicted"/>
<accession>A0A979FXK1</accession>
<organism evidence="2 3">
    <name type="scientific">Hyalella azteca</name>
    <name type="common">Amphipod</name>
    <dbReference type="NCBI Taxonomy" id="294128"/>
    <lineage>
        <taxon>Eukaryota</taxon>
        <taxon>Metazoa</taxon>
        <taxon>Ecdysozoa</taxon>
        <taxon>Arthropoda</taxon>
        <taxon>Crustacea</taxon>
        <taxon>Multicrustacea</taxon>
        <taxon>Malacostraca</taxon>
        <taxon>Eumalacostraca</taxon>
        <taxon>Peracarida</taxon>
        <taxon>Amphipoda</taxon>
        <taxon>Senticaudata</taxon>
        <taxon>Talitrida</taxon>
        <taxon>Talitroidea</taxon>
        <taxon>Hyalellidae</taxon>
        <taxon>Hyalella</taxon>
    </lineage>
</organism>
<dbReference type="PANTHER" id="PTHR13410">
    <property type="entry name" value="PROTEIN PBDC1"/>
    <property type="match status" value="1"/>
</dbReference>
<protein>
    <submittedName>
        <fullName evidence="3">Protein PBDC1 isoform X1</fullName>
    </submittedName>
</protein>
<dbReference type="PANTHER" id="PTHR13410:SF9">
    <property type="entry name" value="PROTEIN PBDC1"/>
    <property type="match status" value="1"/>
</dbReference>
<name>A0A979FXK1_HYAAZ</name>
<dbReference type="InterPro" id="IPR021148">
    <property type="entry name" value="Polysacc_synth_dom"/>
</dbReference>
<keyword evidence="2" id="KW-1185">Reference proteome</keyword>
<dbReference type="OMA" id="IQFYAFE"/>
<evidence type="ECO:0000313" key="3">
    <source>
        <dbReference type="RefSeq" id="XP_047740955.1"/>
    </source>
</evidence>
<dbReference type="GO" id="GO:0005737">
    <property type="term" value="C:cytoplasm"/>
    <property type="evidence" value="ECO:0007669"/>
    <property type="project" value="TreeGrafter"/>
</dbReference>
<feature type="domain" description="Polysaccharide biosynthesis" evidence="1">
    <location>
        <begin position="43"/>
        <end position="167"/>
    </location>
</feature>
<reference evidence="3" key="1">
    <citation type="submission" date="2025-08" db="UniProtKB">
        <authorList>
            <consortium name="RefSeq"/>
        </authorList>
    </citation>
    <scope>IDENTIFICATION</scope>
    <source>
        <tissue evidence="3">Whole organism</tissue>
    </source>
</reference>
<dbReference type="AlphaFoldDB" id="A0A979FXK1"/>
<dbReference type="Proteomes" id="UP000694843">
    <property type="component" value="Unplaced"/>
</dbReference>
<evidence type="ECO:0000259" key="1">
    <source>
        <dbReference type="Pfam" id="PF04669"/>
    </source>
</evidence>